<sequence>MQTLSMFHPRGAVGGSAVGCSQMVPCPSLGKRRRTRTRLEICEPSCGGCVHLLCVSKERVFGGGSNLSLFLLCGNGRGSFRPSFALSWALEEEAPAGVVNSQGSNPDSVTMDNAAVCYSEVNEVGKDVVNFGEEDDVKTASSREEKEDSVNERLGEHTGDRKARLDVRALAQSLWDSITADDVEEVLGKLEEIHPTVYSSMIKGFGMDKKLDAAFALVEWLKRKRREGNGAIVPNVIIYNSLLGAVRQSGEYVQADRVMADMTEQGILPNIVTYNTLMYIYIEQGKQAEARSVLAHMEDKGISPSPATYSTALLTYQKTGDASGAIVFFSELRNKYERGEIARTSNEDWEFEFVKLKSFTVRICYQVIRQWLVKGDNQTSRILELFADMDKAGLSGGRVEFEKLAWACTSDVHHVVARELYRRIRSLETGISLSVCNHIIWLMGKAKKWWTALEIYEDLLDEGPKPNNLSYELIISHFNVLLSAARKRGIWRWGLRLLNKMQDKGLRPGAREWNAVLVACSKASETSAAVQIFRRMVDYGEKPTIVSYGALLSALEKGKLYDEALRVWDHMCKMGIKPNLYAYTILASIYIGNGRTELVDSVIRDMTSSGIDPTVVTFNAIISGCARNNLGSAAFEWFHRMKVRNIIPNEITYEMLIEALSRDGKPRVAYEMYLRALNEGLCLSAKAYDAVMRSCQLYGASIDIDILGPRPPEMRNIVNSGKTLPEIYNKLADVSRRGQPFVSEDMFSVKTYRKQ</sequence>
<evidence type="ECO:0000313" key="4">
    <source>
        <dbReference type="EMBL" id="CAA7400722.1"/>
    </source>
</evidence>
<feature type="repeat" description="PPR" evidence="2">
    <location>
        <begin position="474"/>
        <end position="508"/>
    </location>
</feature>
<dbReference type="Pfam" id="PF01535">
    <property type="entry name" value="PPR"/>
    <property type="match status" value="3"/>
</dbReference>
<dbReference type="Pfam" id="PF13041">
    <property type="entry name" value="PPR_2"/>
    <property type="match status" value="2"/>
</dbReference>
<organism evidence="4 5">
    <name type="scientific">Spirodela intermedia</name>
    <name type="common">Intermediate duckweed</name>
    <dbReference type="NCBI Taxonomy" id="51605"/>
    <lineage>
        <taxon>Eukaryota</taxon>
        <taxon>Viridiplantae</taxon>
        <taxon>Streptophyta</taxon>
        <taxon>Embryophyta</taxon>
        <taxon>Tracheophyta</taxon>
        <taxon>Spermatophyta</taxon>
        <taxon>Magnoliopsida</taxon>
        <taxon>Liliopsida</taxon>
        <taxon>Araceae</taxon>
        <taxon>Lemnoideae</taxon>
        <taxon>Spirodela</taxon>
    </lineage>
</organism>
<feature type="region of interest" description="Disordered" evidence="3">
    <location>
        <begin position="133"/>
        <end position="158"/>
    </location>
</feature>
<dbReference type="InterPro" id="IPR002885">
    <property type="entry name" value="PPR_rpt"/>
</dbReference>
<name>A0A7I8KTB3_SPIIN</name>
<feature type="compositionally biased region" description="Basic and acidic residues" evidence="3">
    <location>
        <begin position="137"/>
        <end position="158"/>
    </location>
</feature>
<accession>A0A7I8KTB3</accession>
<gene>
    <name evidence="4" type="ORF">SI8410_08011400</name>
</gene>
<dbReference type="InterPro" id="IPR011990">
    <property type="entry name" value="TPR-like_helical_dom_sf"/>
</dbReference>
<feature type="repeat" description="PPR" evidence="2">
    <location>
        <begin position="509"/>
        <end position="543"/>
    </location>
</feature>
<keyword evidence="1" id="KW-0677">Repeat</keyword>
<dbReference type="PANTHER" id="PTHR47940:SF1">
    <property type="entry name" value="PROTEIN LOW PHOTOSYNTHETIC EFFICIENCY 1, CHLOROPLASTIC"/>
    <property type="match status" value="1"/>
</dbReference>
<feature type="repeat" description="PPR" evidence="2">
    <location>
        <begin position="649"/>
        <end position="683"/>
    </location>
</feature>
<dbReference type="NCBIfam" id="TIGR00756">
    <property type="entry name" value="PPR"/>
    <property type="match status" value="5"/>
</dbReference>
<dbReference type="OrthoDB" id="185373at2759"/>
<dbReference type="AlphaFoldDB" id="A0A7I8KTB3"/>
<feature type="repeat" description="PPR" evidence="2">
    <location>
        <begin position="235"/>
        <end position="269"/>
    </location>
</feature>
<protein>
    <submittedName>
        <fullName evidence="4">Uncharacterized protein</fullName>
    </submittedName>
</protein>
<dbReference type="PANTHER" id="PTHR47940">
    <property type="entry name" value="OS12G0283900 PROTEIN"/>
    <property type="match status" value="1"/>
</dbReference>
<dbReference type="InterPro" id="IPR053343">
    <property type="entry name" value="PSII_mRNA-binding_protein"/>
</dbReference>
<feature type="repeat" description="PPR" evidence="2">
    <location>
        <begin position="544"/>
        <end position="578"/>
    </location>
</feature>
<dbReference type="Proteomes" id="UP000663760">
    <property type="component" value="Chromosome 8"/>
</dbReference>
<dbReference type="Gene3D" id="1.25.40.10">
    <property type="entry name" value="Tetratricopeptide repeat domain"/>
    <property type="match status" value="4"/>
</dbReference>
<keyword evidence="5" id="KW-1185">Reference proteome</keyword>
<feature type="repeat" description="PPR" evidence="2">
    <location>
        <begin position="614"/>
        <end position="648"/>
    </location>
</feature>
<feature type="repeat" description="PPR" evidence="2">
    <location>
        <begin position="270"/>
        <end position="304"/>
    </location>
</feature>
<evidence type="ECO:0000256" key="2">
    <source>
        <dbReference type="PROSITE-ProRule" id="PRU00708"/>
    </source>
</evidence>
<evidence type="ECO:0000256" key="1">
    <source>
        <dbReference type="ARBA" id="ARBA00022737"/>
    </source>
</evidence>
<reference evidence="4" key="1">
    <citation type="submission" date="2020-02" db="EMBL/GenBank/DDBJ databases">
        <authorList>
            <person name="Scholz U."/>
            <person name="Mascher M."/>
            <person name="Fiebig A."/>
        </authorList>
    </citation>
    <scope>NUCLEOTIDE SEQUENCE</scope>
</reference>
<dbReference type="Pfam" id="PF13812">
    <property type="entry name" value="PPR_3"/>
    <property type="match status" value="1"/>
</dbReference>
<evidence type="ECO:0000256" key="3">
    <source>
        <dbReference type="SAM" id="MobiDB-lite"/>
    </source>
</evidence>
<dbReference type="PROSITE" id="PS51375">
    <property type="entry name" value="PPR"/>
    <property type="match status" value="8"/>
</dbReference>
<evidence type="ECO:0000313" key="5">
    <source>
        <dbReference type="Proteomes" id="UP000663760"/>
    </source>
</evidence>
<proteinExistence type="predicted"/>
<dbReference type="EMBL" id="LR746271">
    <property type="protein sequence ID" value="CAA7400722.1"/>
    <property type="molecule type" value="Genomic_DNA"/>
</dbReference>
<feature type="repeat" description="PPR" evidence="2">
    <location>
        <begin position="579"/>
        <end position="613"/>
    </location>
</feature>